<protein>
    <submittedName>
        <fullName evidence="1">Uncharacterized protein</fullName>
    </submittedName>
</protein>
<organism evidence="1 2">
    <name type="scientific">Mannheimia succiniciproducens (strain KCTC 0769BP / MBEL55E)</name>
    <dbReference type="NCBI Taxonomy" id="221988"/>
    <lineage>
        <taxon>Bacteria</taxon>
        <taxon>Pseudomonadati</taxon>
        <taxon>Pseudomonadota</taxon>
        <taxon>Gammaproteobacteria</taxon>
        <taxon>Pasteurellales</taxon>
        <taxon>Pasteurellaceae</taxon>
        <taxon>Basfia</taxon>
    </lineage>
</organism>
<dbReference type="AlphaFoldDB" id="Q65VQ3"/>
<dbReference type="HOGENOM" id="CLU_2601852_0_0_6"/>
<dbReference type="STRING" id="221988.MS0350"/>
<keyword evidence="2" id="KW-1185">Reference proteome</keyword>
<evidence type="ECO:0000313" key="2">
    <source>
        <dbReference type="Proteomes" id="UP000000607"/>
    </source>
</evidence>
<accession>Q65VQ3</accession>
<proteinExistence type="predicted"/>
<sequence>MIIILSLVMQKKFALDHVLQHFLWVGELYGLCYDRQKLMKKLLNKKKDDMSRNIQELKNIVAKLRDPDGGCPLGSETIL</sequence>
<evidence type="ECO:0000313" key="1">
    <source>
        <dbReference type="EMBL" id="AAU36957.1"/>
    </source>
</evidence>
<gene>
    <name evidence="1" type="ordered locus">MS0350</name>
</gene>
<dbReference type="Proteomes" id="UP000000607">
    <property type="component" value="Chromosome"/>
</dbReference>
<dbReference type="KEGG" id="msu:MS0350"/>
<name>Q65VQ3_MANSM</name>
<dbReference type="EMBL" id="AE016827">
    <property type="protein sequence ID" value="AAU36957.1"/>
    <property type="molecule type" value="Genomic_DNA"/>
</dbReference>
<reference evidence="1 2" key="1">
    <citation type="journal article" date="2004" name="Nat. Biotechnol.">
        <title>The genome sequence of the capnophilic rumen bacterium Mannheimia succiniciproducens.</title>
        <authorList>
            <person name="Hong S.H."/>
            <person name="Kim J.S."/>
            <person name="Lee S.Y."/>
            <person name="In Y.H."/>
            <person name="Choi S.S."/>
            <person name="Rih J.-K."/>
            <person name="Kim C.H."/>
            <person name="Jeong H."/>
            <person name="Hur C.G."/>
            <person name="Kim J.J."/>
        </authorList>
    </citation>
    <scope>NUCLEOTIDE SEQUENCE [LARGE SCALE GENOMIC DNA]</scope>
    <source>
        <strain evidence="2">KCTC 0769BP / MBEL55E</strain>
    </source>
</reference>